<evidence type="ECO:0000256" key="2">
    <source>
        <dbReference type="PROSITE-ProRule" id="PRU00703"/>
    </source>
</evidence>
<protein>
    <submittedName>
        <fullName evidence="4">CBS domain-containing protein</fullName>
    </submittedName>
</protein>
<reference evidence="4" key="1">
    <citation type="journal article" date="2020" name="bioRxiv">
        <title>A rank-normalized archaeal taxonomy based on genome phylogeny resolves widespread incomplete and uneven classifications.</title>
        <authorList>
            <person name="Rinke C."/>
            <person name="Chuvochina M."/>
            <person name="Mussig A.J."/>
            <person name="Chaumeil P.-A."/>
            <person name="Waite D.W."/>
            <person name="Whitman W.B."/>
            <person name="Parks D.H."/>
            <person name="Hugenholtz P."/>
        </authorList>
    </citation>
    <scope>NUCLEOTIDE SEQUENCE</scope>
    <source>
        <strain evidence="4">UBA8853</strain>
    </source>
</reference>
<accession>A0A832WAE3</accession>
<feature type="domain" description="CBS" evidence="3">
    <location>
        <begin position="26"/>
        <end position="83"/>
    </location>
</feature>
<dbReference type="InterPro" id="IPR046342">
    <property type="entry name" value="CBS_dom_sf"/>
</dbReference>
<sequence>MREEVASSPQGLGLEILAKHKVSDFVRHGAIAVKPDEPLWNALKAMVTHGIHGAAVMEDSKIVGAFEEDDLLRALRALEEDALAAEVKRFMKPAVVVKSSDTFQNAMVEMLKGNTTRAFVRSSGLLRSGVYGVISASDIVRVLTGDYRGFRAPGNTDRPVSPPKVGDIFWPGSVAIKQVIRNSPLTLDASSSVADVARCISEKGRHYAVLLEGESPIGRAGDKDVMGAALDAILNRRDLHDLTARNYLQEMVVVPPETPLHEALWEVIDKMSDRIYVMDGRKLTGVVPLIDAVYTLAKVASD</sequence>
<evidence type="ECO:0000259" key="3">
    <source>
        <dbReference type="PROSITE" id="PS51371"/>
    </source>
</evidence>
<dbReference type="AlphaFoldDB" id="A0A832WAE3"/>
<evidence type="ECO:0000256" key="1">
    <source>
        <dbReference type="ARBA" id="ARBA00022737"/>
    </source>
</evidence>
<dbReference type="RefSeq" id="WP_011019148.1">
    <property type="nucleotide sequence ID" value="NZ_DUJS01000002.1"/>
</dbReference>
<dbReference type="PANTHER" id="PTHR48108:SF26">
    <property type="entry name" value="CBS DOMAIN-CONTAINING PROTEIN DDB_G0289609"/>
    <property type="match status" value="1"/>
</dbReference>
<dbReference type="SMART" id="SM00116">
    <property type="entry name" value="CBS"/>
    <property type="match status" value="4"/>
</dbReference>
<dbReference type="InterPro" id="IPR051462">
    <property type="entry name" value="CBS_domain-containing"/>
</dbReference>
<proteinExistence type="predicted"/>
<dbReference type="GeneID" id="1476880"/>
<name>A0A832WAE3_9EURY</name>
<dbReference type="EMBL" id="DUJS01000002">
    <property type="protein sequence ID" value="HII69993.1"/>
    <property type="molecule type" value="Genomic_DNA"/>
</dbReference>
<evidence type="ECO:0000313" key="5">
    <source>
        <dbReference type="Proteomes" id="UP000619545"/>
    </source>
</evidence>
<dbReference type="PANTHER" id="PTHR48108">
    <property type="entry name" value="CBS DOMAIN-CONTAINING PROTEIN CBSX2, CHLOROPLASTIC"/>
    <property type="match status" value="1"/>
</dbReference>
<dbReference type="PROSITE" id="PS51371">
    <property type="entry name" value="CBS"/>
    <property type="match status" value="1"/>
</dbReference>
<organism evidence="4 5">
    <name type="scientific">Methanopyrus kandleri</name>
    <dbReference type="NCBI Taxonomy" id="2320"/>
    <lineage>
        <taxon>Archaea</taxon>
        <taxon>Methanobacteriati</taxon>
        <taxon>Methanobacteriota</taxon>
        <taxon>Methanomada group</taxon>
        <taxon>Methanopyri</taxon>
        <taxon>Methanopyrales</taxon>
        <taxon>Methanopyraceae</taxon>
        <taxon>Methanopyrus</taxon>
    </lineage>
</organism>
<dbReference type="Gene3D" id="3.10.580.10">
    <property type="entry name" value="CBS-domain"/>
    <property type="match status" value="3"/>
</dbReference>
<dbReference type="InterPro" id="IPR000644">
    <property type="entry name" value="CBS_dom"/>
</dbReference>
<dbReference type="Pfam" id="PF00571">
    <property type="entry name" value="CBS"/>
    <property type="match status" value="4"/>
</dbReference>
<keyword evidence="2" id="KW-0129">CBS domain</keyword>
<dbReference type="SUPFAM" id="SSF54631">
    <property type="entry name" value="CBS-domain pair"/>
    <property type="match status" value="2"/>
</dbReference>
<keyword evidence="1" id="KW-0677">Repeat</keyword>
<evidence type="ECO:0000313" key="4">
    <source>
        <dbReference type="EMBL" id="HII69993.1"/>
    </source>
</evidence>
<comment type="caution">
    <text evidence="4">The sequence shown here is derived from an EMBL/GenBank/DDBJ whole genome shotgun (WGS) entry which is preliminary data.</text>
</comment>
<gene>
    <name evidence="4" type="ORF">HA336_02010</name>
</gene>
<dbReference type="Proteomes" id="UP000619545">
    <property type="component" value="Unassembled WGS sequence"/>
</dbReference>